<dbReference type="InterPro" id="IPR029055">
    <property type="entry name" value="Ntn_hydrolases_N"/>
</dbReference>
<dbReference type="InterPro" id="IPR017932">
    <property type="entry name" value="GATase_2_dom"/>
</dbReference>
<comment type="pathway">
    <text evidence="1">Amino-acid biosynthesis; L-asparagine biosynthesis; L-asparagine from L-aspartate (L-Gln route): step 1/1.</text>
</comment>
<gene>
    <name evidence="5" type="ORF">CTM74_04110</name>
</gene>
<name>A0AAD0AL02_9FUSO</name>
<dbReference type="SUPFAM" id="SSF56235">
    <property type="entry name" value="N-terminal nucleophile aminohydrolases (Ntn hydrolases)"/>
    <property type="match status" value="1"/>
</dbReference>
<dbReference type="EC" id="6.3.5.4" evidence="2"/>
<evidence type="ECO:0000313" key="6">
    <source>
        <dbReference type="Proteomes" id="UP000228552"/>
    </source>
</evidence>
<dbReference type="GO" id="GO:0004066">
    <property type="term" value="F:asparagine synthase (glutamine-hydrolyzing) activity"/>
    <property type="evidence" value="ECO:0007669"/>
    <property type="project" value="UniProtKB-EC"/>
</dbReference>
<dbReference type="SUPFAM" id="SSF52402">
    <property type="entry name" value="Adenine nucleotide alpha hydrolases-like"/>
    <property type="match status" value="1"/>
</dbReference>
<accession>A0AAD0AL02</accession>
<evidence type="ECO:0000259" key="4">
    <source>
        <dbReference type="Pfam" id="PF13537"/>
    </source>
</evidence>
<dbReference type="InterPro" id="IPR051786">
    <property type="entry name" value="ASN_synthetase/amidase"/>
</dbReference>
<comment type="catalytic activity">
    <reaction evidence="3">
        <text>L-aspartate + L-glutamine + ATP + H2O = L-asparagine + L-glutamate + AMP + diphosphate + H(+)</text>
        <dbReference type="Rhea" id="RHEA:12228"/>
        <dbReference type="ChEBI" id="CHEBI:15377"/>
        <dbReference type="ChEBI" id="CHEBI:15378"/>
        <dbReference type="ChEBI" id="CHEBI:29985"/>
        <dbReference type="ChEBI" id="CHEBI:29991"/>
        <dbReference type="ChEBI" id="CHEBI:30616"/>
        <dbReference type="ChEBI" id="CHEBI:33019"/>
        <dbReference type="ChEBI" id="CHEBI:58048"/>
        <dbReference type="ChEBI" id="CHEBI:58359"/>
        <dbReference type="ChEBI" id="CHEBI:456215"/>
        <dbReference type="EC" id="6.3.5.4"/>
    </reaction>
</comment>
<organism evidence="5 6">
    <name type="scientific">Fusobacterium pseudoperiodonticum</name>
    <dbReference type="NCBI Taxonomy" id="2663009"/>
    <lineage>
        <taxon>Bacteria</taxon>
        <taxon>Fusobacteriati</taxon>
        <taxon>Fusobacteriota</taxon>
        <taxon>Fusobacteriia</taxon>
        <taxon>Fusobacteriales</taxon>
        <taxon>Fusobacteriaceae</taxon>
        <taxon>Fusobacterium</taxon>
    </lineage>
</organism>
<dbReference type="Gene3D" id="3.60.20.10">
    <property type="entry name" value="Glutamine Phosphoribosylpyrophosphate, subunit 1, domain 1"/>
    <property type="match status" value="1"/>
</dbReference>
<evidence type="ECO:0000313" key="5">
    <source>
        <dbReference type="EMBL" id="ATV61084.1"/>
    </source>
</evidence>
<dbReference type="Gene3D" id="3.40.50.620">
    <property type="entry name" value="HUPs"/>
    <property type="match status" value="1"/>
</dbReference>
<evidence type="ECO:0000256" key="2">
    <source>
        <dbReference type="ARBA" id="ARBA00012737"/>
    </source>
</evidence>
<proteinExistence type="predicted"/>
<protein>
    <recommendedName>
        <fullName evidence="2">asparagine synthase (glutamine-hydrolyzing)</fullName>
        <ecNumber evidence="2">6.3.5.4</ecNumber>
    </recommendedName>
</protein>
<dbReference type="AlphaFoldDB" id="A0AAD0AL02"/>
<dbReference type="RefSeq" id="WP_099986924.1">
    <property type="nucleotide sequence ID" value="NZ_CP024700.1"/>
</dbReference>
<dbReference type="EMBL" id="CP024700">
    <property type="protein sequence ID" value="ATV61084.1"/>
    <property type="molecule type" value="Genomic_DNA"/>
</dbReference>
<dbReference type="PANTHER" id="PTHR43284">
    <property type="entry name" value="ASPARAGINE SYNTHETASE (GLUTAMINE-HYDROLYZING)"/>
    <property type="match status" value="1"/>
</dbReference>
<evidence type="ECO:0000256" key="1">
    <source>
        <dbReference type="ARBA" id="ARBA00005187"/>
    </source>
</evidence>
<sequence length="567" mass="66556">MGFKGKYLFSNKKEDTINMKFSDLRYEDKNLVIEKKGKGKFFNDELFFINENKLFILDGTILNNSELISESNEETWEKTYLKLYKEDSQNFLSKLRGNFVGIIYDIKNKKLTLFTDQLKNKNIYYTITDDNFIFSTNPEDIFSLDKSKNKLDVEAAYLLLTFGGTLEKRTLFKNIKKLSYGTLMELDQFKNIKEDKYYRIEIEEDNTIDENKAIEKIEELFTQAVQREYKKDSEYGYIHLTELSAGRDSRMNTWFAKKMGYDNIVNITFSQTNELDEKIPKQITSDLKNEWIFKSLDNGIGIFDEKNIEEITKITCGEVHYGTVAHSYNIIKYLNLDIFGLLHSGQLGDVVIGNYGNNTSIISNNLSNMDYVYSKKLLKKVEEKAIIQEQYKTEEEFTYVNRGIYVTNGSYLLFPEMLVVSPFLDIDFFNFCLKIPYNLRKDKVLYDNWILKKNKEMAKYTHNGRKIGEKEINILGRTIPLSQIFPKILKKLKILKNEKGMNPFDSWYSENISYRDSLNSYFKNNISRLDQFKELKNDCTILYENGNVREKLQVIGLLATLKLYSTN</sequence>
<dbReference type="PANTHER" id="PTHR43284:SF1">
    <property type="entry name" value="ASPARAGINE SYNTHETASE"/>
    <property type="match status" value="1"/>
</dbReference>
<keyword evidence="6" id="KW-1185">Reference proteome</keyword>
<reference evidence="5 6" key="1">
    <citation type="submission" date="2017-11" db="EMBL/GenBank/DDBJ databases">
        <title>Genome sequencing of Fusobacterium periodonticum KCOM 1263.</title>
        <authorList>
            <person name="Kook J.-K."/>
            <person name="Park S.-N."/>
            <person name="Lim Y.K."/>
        </authorList>
    </citation>
    <scope>NUCLEOTIDE SEQUENCE [LARGE SCALE GENOMIC DNA]</scope>
    <source>
        <strain evidence="5 6">KCOM 1263</strain>
    </source>
</reference>
<evidence type="ECO:0000256" key="3">
    <source>
        <dbReference type="ARBA" id="ARBA00048741"/>
    </source>
</evidence>
<dbReference type="Proteomes" id="UP000228552">
    <property type="component" value="Chromosome"/>
</dbReference>
<dbReference type="GO" id="GO:0005829">
    <property type="term" value="C:cytosol"/>
    <property type="evidence" value="ECO:0007669"/>
    <property type="project" value="TreeGrafter"/>
</dbReference>
<dbReference type="InterPro" id="IPR014729">
    <property type="entry name" value="Rossmann-like_a/b/a_fold"/>
</dbReference>
<feature type="domain" description="Glutamine amidotransferase type-2" evidence="4">
    <location>
        <begin position="52"/>
        <end position="140"/>
    </location>
</feature>
<dbReference type="Pfam" id="PF13537">
    <property type="entry name" value="GATase_7"/>
    <property type="match status" value="1"/>
</dbReference>